<proteinExistence type="predicted"/>
<keyword evidence="4" id="KW-1185">Reference proteome</keyword>
<protein>
    <submittedName>
        <fullName evidence="3">Uncharacterized protein</fullName>
    </submittedName>
</protein>
<evidence type="ECO:0000313" key="3">
    <source>
        <dbReference type="EMBL" id="RXN20788.1"/>
    </source>
</evidence>
<comment type="caution">
    <text evidence="3">The sequence shown here is derived from an EMBL/GenBank/DDBJ whole genome shotgun (WGS) entry which is preliminary data.</text>
</comment>
<gene>
    <name evidence="3" type="ORF">ROHU_006996</name>
</gene>
<accession>A0A498MHM0</accession>
<organism evidence="3 4">
    <name type="scientific">Labeo rohita</name>
    <name type="common">Indian major carp</name>
    <name type="synonym">Cyprinus rohita</name>
    <dbReference type="NCBI Taxonomy" id="84645"/>
    <lineage>
        <taxon>Eukaryota</taxon>
        <taxon>Metazoa</taxon>
        <taxon>Chordata</taxon>
        <taxon>Craniata</taxon>
        <taxon>Vertebrata</taxon>
        <taxon>Euteleostomi</taxon>
        <taxon>Actinopterygii</taxon>
        <taxon>Neopterygii</taxon>
        <taxon>Teleostei</taxon>
        <taxon>Ostariophysi</taxon>
        <taxon>Cypriniformes</taxon>
        <taxon>Cyprinidae</taxon>
        <taxon>Labeoninae</taxon>
        <taxon>Labeonini</taxon>
        <taxon>Labeo</taxon>
    </lineage>
</organism>
<evidence type="ECO:0000256" key="2">
    <source>
        <dbReference type="SAM" id="SignalP"/>
    </source>
</evidence>
<evidence type="ECO:0000313" key="4">
    <source>
        <dbReference type="Proteomes" id="UP000290572"/>
    </source>
</evidence>
<dbReference type="AlphaFoldDB" id="A0A498MHM0"/>
<feature type="region of interest" description="Disordered" evidence="1">
    <location>
        <begin position="39"/>
        <end position="71"/>
    </location>
</feature>
<keyword evidence="2" id="KW-0732">Signal</keyword>
<name>A0A498MHM0_LABRO</name>
<sequence>MWILWKLALLRQWKAGECEVQKRLLRQWALLRQWGKYRKGSCGSRHCCGSRESTKGSHSGENTEKAPVGAGTAVEEFLELAN</sequence>
<evidence type="ECO:0000256" key="1">
    <source>
        <dbReference type="SAM" id="MobiDB-lite"/>
    </source>
</evidence>
<dbReference type="Proteomes" id="UP000290572">
    <property type="component" value="Unassembled WGS sequence"/>
</dbReference>
<feature type="chain" id="PRO_5019712204" evidence="2">
    <location>
        <begin position="16"/>
        <end position="82"/>
    </location>
</feature>
<feature type="signal peptide" evidence="2">
    <location>
        <begin position="1"/>
        <end position="15"/>
    </location>
</feature>
<reference evidence="3 4" key="1">
    <citation type="submission" date="2018-03" db="EMBL/GenBank/DDBJ databases">
        <title>Draft genome sequence of Rohu Carp (Labeo rohita).</title>
        <authorList>
            <person name="Das P."/>
            <person name="Kushwaha B."/>
            <person name="Joshi C.G."/>
            <person name="Kumar D."/>
            <person name="Nagpure N.S."/>
            <person name="Sahoo L."/>
            <person name="Das S.P."/>
            <person name="Bit A."/>
            <person name="Patnaik S."/>
            <person name="Meher P.K."/>
            <person name="Jayasankar P."/>
            <person name="Koringa P.G."/>
            <person name="Patel N.V."/>
            <person name="Hinsu A.T."/>
            <person name="Kumar R."/>
            <person name="Pandey M."/>
            <person name="Agarwal S."/>
            <person name="Srivastava S."/>
            <person name="Singh M."/>
            <person name="Iquebal M.A."/>
            <person name="Jaiswal S."/>
            <person name="Angadi U.B."/>
            <person name="Kumar N."/>
            <person name="Raza M."/>
            <person name="Shah T.M."/>
            <person name="Rai A."/>
            <person name="Jena J.K."/>
        </authorList>
    </citation>
    <scope>NUCLEOTIDE SEQUENCE [LARGE SCALE GENOMIC DNA]</scope>
    <source>
        <strain evidence="3">DASCIFA01</strain>
        <tissue evidence="3">Testis</tissue>
    </source>
</reference>
<dbReference type="EMBL" id="QBIY01012631">
    <property type="protein sequence ID" value="RXN20788.1"/>
    <property type="molecule type" value="Genomic_DNA"/>
</dbReference>